<organism evidence="1 2">
    <name type="scientific">Armillaria borealis</name>
    <dbReference type="NCBI Taxonomy" id="47425"/>
    <lineage>
        <taxon>Eukaryota</taxon>
        <taxon>Fungi</taxon>
        <taxon>Dikarya</taxon>
        <taxon>Basidiomycota</taxon>
        <taxon>Agaricomycotina</taxon>
        <taxon>Agaricomycetes</taxon>
        <taxon>Agaricomycetidae</taxon>
        <taxon>Agaricales</taxon>
        <taxon>Marasmiineae</taxon>
        <taxon>Physalacriaceae</taxon>
        <taxon>Armillaria</taxon>
    </lineage>
</organism>
<reference evidence="1" key="1">
    <citation type="submission" date="2023-06" db="EMBL/GenBank/DDBJ databases">
        <authorList>
            <consortium name="Lawrence Berkeley National Laboratory"/>
            <person name="Ahrendt S."/>
            <person name="Sahu N."/>
            <person name="Indic B."/>
            <person name="Wong-Bajracharya J."/>
            <person name="Merenyi Z."/>
            <person name="Ke H.-M."/>
            <person name="Monk M."/>
            <person name="Kocsube S."/>
            <person name="Drula E."/>
            <person name="Lipzen A."/>
            <person name="Balint B."/>
            <person name="Henrissat B."/>
            <person name="Andreopoulos B."/>
            <person name="Martin F.M."/>
            <person name="Harder C.B."/>
            <person name="Rigling D."/>
            <person name="Ford K.L."/>
            <person name="Foster G.D."/>
            <person name="Pangilinan J."/>
            <person name="Papanicolaou A."/>
            <person name="Barry K."/>
            <person name="LaButti K."/>
            <person name="Viragh M."/>
            <person name="Koriabine M."/>
            <person name="Yan M."/>
            <person name="Riley R."/>
            <person name="Champramary S."/>
            <person name="Plett K.L."/>
            <person name="Tsai I.J."/>
            <person name="Slot J."/>
            <person name="Sipos G."/>
            <person name="Plett J."/>
            <person name="Nagy L.G."/>
            <person name="Grigoriev I.V."/>
        </authorList>
    </citation>
    <scope>NUCLEOTIDE SEQUENCE</scope>
    <source>
        <strain evidence="1">FPL87.14</strain>
    </source>
</reference>
<comment type="caution">
    <text evidence="1">The sequence shown here is derived from an EMBL/GenBank/DDBJ whole genome shotgun (WGS) entry which is preliminary data.</text>
</comment>
<dbReference type="AlphaFoldDB" id="A0AA39JJ03"/>
<gene>
    <name evidence="1" type="ORF">EV421DRAFT_1736795</name>
</gene>
<dbReference type="EMBL" id="JAUEPT010000030">
    <property type="protein sequence ID" value="KAK0441328.1"/>
    <property type="molecule type" value="Genomic_DNA"/>
</dbReference>
<evidence type="ECO:0000313" key="2">
    <source>
        <dbReference type="Proteomes" id="UP001175226"/>
    </source>
</evidence>
<name>A0AA39JJ03_9AGAR</name>
<protein>
    <submittedName>
        <fullName evidence="1">Uncharacterized protein</fullName>
    </submittedName>
</protein>
<evidence type="ECO:0000313" key="1">
    <source>
        <dbReference type="EMBL" id="KAK0441328.1"/>
    </source>
</evidence>
<proteinExistence type="predicted"/>
<dbReference type="Proteomes" id="UP001175226">
    <property type="component" value="Unassembled WGS sequence"/>
</dbReference>
<accession>A0AA39JJ03</accession>
<sequence length="216" mass="24410">MVHYARREAGLVVIKLALKPAIIEKSDLKADWQVHEGSTPRKWSVIHRMALGPGVKTPSGSRGTMTKRSTSPKLGLAVHHSKKLSYANKPPFKVSPVAQIRVDPASTEEEVHWWQRFTFELACFDTETLGYGVEDCWVEWWQNREGKDPWSAKLSSWTGGLNLKTLKILPYKMNIVDLWWEAVKAKCNSRVIIGQKRRYMEKVGLTFIASFGGGSG</sequence>
<keyword evidence="2" id="KW-1185">Reference proteome</keyword>